<evidence type="ECO:0000313" key="3">
    <source>
        <dbReference type="Proteomes" id="UP000006671"/>
    </source>
</evidence>
<dbReference type="InParanoid" id="D2UZ92"/>
<organism evidence="3">
    <name type="scientific">Naegleria gruberi</name>
    <name type="common">Amoeba</name>
    <dbReference type="NCBI Taxonomy" id="5762"/>
    <lineage>
        <taxon>Eukaryota</taxon>
        <taxon>Discoba</taxon>
        <taxon>Heterolobosea</taxon>
        <taxon>Tetramitia</taxon>
        <taxon>Eutetramitia</taxon>
        <taxon>Vahlkampfiidae</taxon>
        <taxon>Naegleria</taxon>
    </lineage>
</organism>
<gene>
    <name evidence="2" type="ORF">NAEGRDRAFT_61853</name>
</gene>
<dbReference type="OrthoDB" id="247295at2759"/>
<feature type="compositionally biased region" description="Acidic residues" evidence="1">
    <location>
        <begin position="11"/>
        <end position="21"/>
    </location>
</feature>
<protein>
    <submittedName>
        <fullName evidence="2">Predicted protein</fullName>
    </submittedName>
</protein>
<dbReference type="PANTHER" id="PTHR37028:SF4">
    <property type="entry name" value="ALMS MOTIF DOMAIN-CONTAINING PROTEIN"/>
    <property type="match status" value="1"/>
</dbReference>
<dbReference type="PANTHER" id="PTHR37028">
    <property type="entry name" value="UNNAMED PRODUCT-RELATED"/>
    <property type="match status" value="1"/>
</dbReference>
<dbReference type="VEuPathDB" id="AmoebaDB:NAEGRDRAFT_61853"/>
<dbReference type="RefSeq" id="XP_002682856.1">
    <property type="nucleotide sequence ID" value="XM_002682810.1"/>
</dbReference>
<dbReference type="AlphaFoldDB" id="D2UZ92"/>
<proteinExistence type="predicted"/>
<evidence type="ECO:0000256" key="1">
    <source>
        <dbReference type="SAM" id="MobiDB-lite"/>
    </source>
</evidence>
<reference evidence="2 3" key="1">
    <citation type="journal article" date="2010" name="Cell">
        <title>The genome of Naegleria gruberi illuminates early eukaryotic versatility.</title>
        <authorList>
            <person name="Fritz-Laylin L.K."/>
            <person name="Prochnik S.E."/>
            <person name="Ginger M.L."/>
            <person name="Dacks J.B."/>
            <person name="Carpenter M.L."/>
            <person name="Field M.C."/>
            <person name="Kuo A."/>
            <person name="Paredez A."/>
            <person name="Chapman J."/>
            <person name="Pham J."/>
            <person name="Shu S."/>
            <person name="Neupane R."/>
            <person name="Cipriano M."/>
            <person name="Mancuso J."/>
            <person name="Tu H."/>
            <person name="Salamov A."/>
            <person name="Lindquist E."/>
            <person name="Shapiro H."/>
            <person name="Lucas S."/>
            <person name="Grigoriev I.V."/>
            <person name="Cande W.Z."/>
            <person name="Fulton C."/>
            <person name="Rokhsar D.S."/>
            <person name="Dawson S.C."/>
        </authorList>
    </citation>
    <scope>NUCLEOTIDE SEQUENCE [LARGE SCALE GENOMIC DNA]</scope>
    <source>
        <strain evidence="2 3">NEG-M</strain>
    </source>
</reference>
<dbReference type="KEGG" id="ngr:NAEGRDRAFT_61853"/>
<dbReference type="GeneID" id="8863243"/>
<name>D2UZ92_NAEGR</name>
<dbReference type="EMBL" id="GG738846">
    <property type="protein sequence ID" value="EFC50112.1"/>
    <property type="molecule type" value="Genomic_DNA"/>
</dbReference>
<feature type="region of interest" description="Disordered" evidence="1">
    <location>
        <begin position="354"/>
        <end position="399"/>
    </location>
</feature>
<feature type="compositionally biased region" description="Basic and acidic residues" evidence="1">
    <location>
        <begin position="383"/>
        <end position="399"/>
    </location>
</feature>
<keyword evidence="3" id="KW-1185">Reference proteome</keyword>
<accession>D2UZ92</accession>
<dbReference type="Proteomes" id="UP000006671">
    <property type="component" value="Unassembled WGS sequence"/>
</dbReference>
<dbReference type="OMA" id="CTFSPNT"/>
<sequence>MNTSESMASDGEMDEDFDDYSENFYYQPPQSVRSYDRNTQELLEAYNKDLTHKPELNVVSLEIASRLPHTSKERLFMQKPTSPRVEDVQYTFRPALNKKSVEIDSGKNKFDSFEQRINELYKKTSKKQQKIEEKKKEFMEKELEGCTFSPNVSKTVNKFNLKGKTVSDRAAIWEIRRKQKIIKGKREVDERELEGCTFSPNTQRLKISSPKENRDPLGYDEFLHRQKIAREKKSDVDKVFQTGTKWKNQITIPKEFSFGSKDGIKIKSLQKPVTNDQANKKTNYFNSSMDQSREPTMILDDGTLEFNEDEELLTQFTTPELNNSVNSTFSAPPQGLFSSKTSVSILDCIQDAEAAQASPTKKSASKSSHRQTPQIDLISPSKEWLRRSKQKEEENIKYL</sequence>
<evidence type="ECO:0000313" key="2">
    <source>
        <dbReference type="EMBL" id="EFC50112.1"/>
    </source>
</evidence>
<feature type="region of interest" description="Disordered" evidence="1">
    <location>
        <begin position="1"/>
        <end position="23"/>
    </location>
</feature>